<evidence type="ECO:0008006" key="3">
    <source>
        <dbReference type="Google" id="ProtNLM"/>
    </source>
</evidence>
<dbReference type="RefSeq" id="WP_025282185.1">
    <property type="nucleotide sequence ID" value="NZ_CP007268.1"/>
</dbReference>
<evidence type="ECO:0000313" key="1">
    <source>
        <dbReference type="EMBL" id="AHK80726.1"/>
    </source>
</evidence>
<name>W8KYV4_9GAMM</name>
<dbReference type="PATRIC" id="fig|1354791.3.peg.2774"/>
<dbReference type="KEGG" id="hhc:M911_11635"/>
<protein>
    <recommendedName>
        <fullName evidence="3">DUF4214 domain-containing protein</fullName>
    </recommendedName>
</protein>
<dbReference type="Proteomes" id="UP000019442">
    <property type="component" value="Chromosome"/>
</dbReference>
<reference evidence="2" key="2">
    <citation type="submission" date="2014-02" db="EMBL/GenBank/DDBJ databases">
        <title>Draft Genome Sequence of extremely halophilic bacteria Halorhodospira halochloris.</title>
        <authorList>
            <person name="Singh K.S."/>
        </authorList>
    </citation>
    <scope>NUCLEOTIDE SEQUENCE [LARGE SCALE GENOMIC DNA]</scope>
    <source>
        <strain evidence="2">A</strain>
    </source>
</reference>
<proteinExistence type="predicted"/>
<dbReference type="AlphaFoldDB" id="W8KYV4"/>
<dbReference type="EMBL" id="CP007268">
    <property type="protein sequence ID" value="AHK80726.1"/>
    <property type="molecule type" value="Genomic_DNA"/>
</dbReference>
<gene>
    <name evidence="1" type="ORF">M911_11635</name>
</gene>
<reference evidence="1 2" key="1">
    <citation type="journal article" date="2014" name="J Genomics">
        <title>Draft Genome Sequence of the Extremely Halophilic Phototrophic Purple Sulfur Bacterium Halorhodospira halochloris.</title>
        <authorList>
            <person name="Singh K.S."/>
            <person name="Kirksey J."/>
            <person name="Hoff W.D."/>
            <person name="Deole R."/>
        </authorList>
    </citation>
    <scope>NUCLEOTIDE SEQUENCE [LARGE SCALE GENOMIC DNA]</scope>
    <source>
        <strain evidence="1 2">A</strain>
    </source>
</reference>
<dbReference type="OrthoDB" id="6857423at2"/>
<dbReference type="HOGENOM" id="CLU_367529_0_0_6"/>
<accession>W8KYV4</accession>
<dbReference type="PRINTS" id="PR00313">
    <property type="entry name" value="CABNDNGRPT"/>
</dbReference>
<keyword evidence="2" id="KW-1185">Reference proteome</keyword>
<sequence>MTREEALEVLENPAYLNALFSSATEGLSSEELVESAYSNLLGLDRGEAEFTNADARIDWWVGELDGGRVSSDEFASTFLNAALTSQGSLVDDEAFALNGVRAPVAVAAVQQISDDNAGEQPADAAAALAGVKADVDAVDPVDPEDPEVPGQTFTLTADADDLTGTANDDVFNAPLNLAGAQTLNTNDRLDGNGGTNTLNATLTNSINLEDVFENIQNVFIRAVGNVNPTVVNMTDIEGLEQIWNDRSTDGLTVNSIENVVTVGVIRGSGEDFTVLYANVGDAVEQNMVFDRANINNLTIANFGDAEVVNIDLVGGDSTFDSIVVTGADLEVINISGGGNLEIDDAAPLIAGVIDASSATGNLEFAVDNTAVVLPDGVEEQTVKLGSGDDVLDITNINIDADDISIDGGAGRDMIIVDGANASLTDNLLAKVKNFEVLNLDGLNQSVNWGSLTTIGYEALVLTDSAAGAVVNGLTQDADLTLVDSAAATLELNVAGASQSDDTAFGLKVIGDDQLASTFDFQVDNVQDLNVEVENTSDRATHSVSTLTITGQDADGNDTLENLTITGDEAVLFDGSGIDSLKSVDVSGISVRSSIDAGNYAANIEVGDGVTVTGSSGDDMITAGFSTVTGGEGKDTFVVADGSTDLGKFTTITDFSDGDVIDFGTNVTGVFEITEDDLGLAPGVDVKFEDFVNAAVSVSGADGDVSYFEFGGDTYLVQNSDGSNNDFLAADIIVKLVGVVDLSDLEATDPGVESTVAFA</sequence>
<organism evidence="1 2">
    <name type="scientific">Ectothiorhodospira haloalkaliphila</name>
    <dbReference type="NCBI Taxonomy" id="421628"/>
    <lineage>
        <taxon>Bacteria</taxon>
        <taxon>Pseudomonadati</taxon>
        <taxon>Pseudomonadota</taxon>
        <taxon>Gammaproteobacteria</taxon>
        <taxon>Chromatiales</taxon>
        <taxon>Ectothiorhodospiraceae</taxon>
        <taxon>Ectothiorhodospira</taxon>
    </lineage>
</organism>
<evidence type="ECO:0000313" key="2">
    <source>
        <dbReference type="Proteomes" id="UP000019442"/>
    </source>
</evidence>